<dbReference type="SUPFAM" id="SSF48452">
    <property type="entry name" value="TPR-like"/>
    <property type="match status" value="1"/>
</dbReference>
<dbReference type="GO" id="GO:0016763">
    <property type="term" value="F:pentosyltransferase activity"/>
    <property type="evidence" value="ECO:0007669"/>
    <property type="project" value="TreeGrafter"/>
</dbReference>
<evidence type="ECO:0000256" key="1">
    <source>
        <dbReference type="ARBA" id="ARBA00004651"/>
    </source>
</evidence>
<keyword evidence="4" id="KW-0808">Transferase</keyword>
<dbReference type="PANTHER" id="PTHR33908:SF11">
    <property type="entry name" value="MEMBRANE PROTEIN"/>
    <property type="match status" value="1"/>
</dbReference>
<evidence type="ECO:0000256" key="3">
    <source>
        <dbReference type="ARBA" id="ARBA00022676"/>
    </source>
</evidence>
<dbReference type="EMBL" id="VBOU01000016">
    <property type="protein sequence ID" value="TMQ55677.1"/>
    <property type="molecule type" value="Genomic_DNA"/>
</dbReference>
<dbReference type="InterPro" id="IPR050297">
    <property type="entry name" value="LipidA_mod_glycosyltrf_83"/>
</dbReference>
<dbReference type="GO" id="GO:0009103">
    <property type="term" value="P:lipopolysaccharide biosynthetic process"/>
    <property type="evidence" value="ECO:0007669"/>
    <property type="project" value="UniProtKB-ARBA"/>
</dbReference>
<evidence type="ECO:0000256" key="5">
    <source>
        <dbReference type="ARBA" id="ARBA00022692"/>
    </source>
</evidence>
<keyword evidence="5 10" id="KW-0812">Transmembrane</keyword>
<feature type="region of interest" description="Disordered" evidence="9">
    <location>
        <begin position="1"/>
        <end position="57"/>
    </location>
</feature>
<feature type="transmembrane region" description="Helical" evidence="10">
    <location>
        <begin position="252"/>
        <end position="271"/>
    </location>
</feature>
<protein>
    <submittedName>
        <fullName evidence="12">Tetratricopeptide repeat protein</fullName>
    </submittedName>
</protein>
<feature type="transmembrane region" description="Helical" evidence="10">
    <location>
        <begin position="388"/>
        <end position="405"/>
    </location>
</feature>
<evidence type="ECO:0000313" key="11">
    <source>
        <dbReference type="EMBL" id="TMQ55677.1"/>
    </source>
</evidence>
<dbReference type="InterPro" id="IPR019734">
    <property type="entry name" value="TPR_rpt"/>
</dbReference>
<dbReference type="SMART" id="SM00028">
    <property type="entry name" value="TPR"/>
    <property type="match status" value="3"/>
</dbReference>
<evidence type="ECO:0000256" key="8">
    <source>
        <dbReference type="PROSITE-ProRule" id="PRU00339"/>
    </source>
</evidence>
<dbReference type="AlphaFoldDB" id="A0A538TIB4"/>
<feature type="compositionally biased region" description="Basic and acidic residues" evidence="9">
    <location>
        <begin position="47"/>
        <end position="56"/>
    </location>
</feature>
<feature type="compositionally biased region" description="Basic residues" evidence="9">
    <location>
        <begin position="31"/>
        <end position="44"/>
    </location>
</feature>
<name>A0A538TIB4_UNCEI</name>
<evidence type="ECO:0000256" key="4">
    <source>
        <dbReference type="ARBA" id="ARBA00022679"/>
    </source>
</evidence>
<keyword evidence="3" id="KW-0328">Glycosyltransferase</keyword>
<feature type="repeat" description="TPR" evidence="8">
    <location>
        <begin position="556"/>
        <end position="589"/>
    </location>
</feature>
<evidence type="ECO:0000256" key="7">
    <source>
        <dbReference type="ARBA" id="ARBA00023136"/>
    </source>
</evidence>
<comment type="caution">
    <text evidence="12">The sequence shown here is derived from an EMBL/GenBank/DDBJ whole genome shotgun (WGS) entry which is preliminary data.</text>
</comment>
<feature type="repeat" description="TPR" evidence="8">
    <location>
        <begin position="488"/>
        <end position="521"/>
    </location>
</feature>
<comment type="subcellular location">
    <subcellularLocation>
        <location evidence="1">Cell membrane</location>
        <topology evidence="1">Multi-pass membrane protein</topology>
    </subcellularLocation>
</comment>
<keyword evidence="7 10" id="KW-0472">Membrane</keyword>
<feature type="transmembrane region" description="Helical" evidence="10">
    <location>
        <begin position="168"/>
        <end position="185"/>
    </location>
</feature>
<proteinExistence type="predicted"/>
<dbReference type="PANTHER" id="PTHR33908">
    <property type="entry name" value="MANNOSYLTRANSFERASE YKCB-RELATED"/>
    <property type="match status" value="1"/>
</dbReference>
<dbReference type="GO" id="GO:0005886">
    <property type="term" value="C:plasma membrane"/>
    <property type="evidence" value="ECO:0007669"/>
    <property type="project" value="UniProtKB-SubCell"/>
</dbReference>
<dbReference type="Gene3D" id="1.25.40.10">
    <property type="entry name" value="Tetratricopeptide repeat domain"/>
    <property type="match status" value="1"/>
</dbReference>
<reference evidence="13 14" key="1">
    <citation type="journal article" date="2019" name="Nat. Microbiol.">
        <title>Mediterranean grassland soil C-N compound turnover is dependent on rainfall and depth, and is mediated by genomically divergent microorganisms.</title>
        <authorList>
            <person name="Diamond S."/>
            <person name="Andeer P.F."/>
            <person name="Li Z."/>
            <person name="Crits-Christoph A."/>
            <person name="Burstein D."/>
            <person name="Anantharaman K."/>
            <person name="Lane K.R."/>
            <person name="Thomas B.C."/>
            <person name="Pan C."/>
            <person name="Northen T.R."/>
            <person name="Banfield J.F."/>
        </authorList>
    </citation>
    <scope>NUCLEOTIDE SEQUENCE [LARGE SCALE GENOMIC DNA]</scope>
    <source>
        <strain evidence="11">WS_4</strain>
        <strain evidence="12">WS_7</strain>
    </source>
</reference>
<keyword evidence="8" id="KW-0802">TPR repeat</keyword>
<dbReference type="Proteomes" id="UP000317366">
    <property type="component" value="Unassembled WGS sequence"/>
</dbReference>
<dbReference type="EMBL" id="VBOX01000060">
    <property type="protein sequence ID" value="TMQ63359.1"/>
    <property type="molecule type" value="Genomic_DNA"/>
</dbReference>
<keyword evidence="2" id="KW-1003">Cell membrane</keyword>
<feature type="transmembrane region" description="Helical" evidence="10">
    <location>
        <begin position="65"/>
        <end position="82"/>
    </location>
</feature>
<feature type="transmembrane region" description="Helical" evidence="10">
    <location>
        <begin position="412"/>
        <end position="431"/>
    </location>
</feature>
<dbReference type="Pfam" id="PF13432">
    <property type="entry name" value="TPR_16"/>
    <property type="match status" value="1"/>
</dbReference>
<feature type="transmembrane region" description="Helical" evidence="10">
    <location>
        <begin position="437"/>
        <end position="453"/>
    </location>
</feature>
<feature type="region of interest" description="Disordered" evidence="9">
    <location>
        <begin position="598"/>
        <end position="618"/>
    </location>
</feature>
<evidence type="ECO:0000256" key="6">
    <source>
        <dbReference type="ARBA" id="ARBA00022989"/>
    </source>
</evidence>
<sequence>MAGRSRRARRRARVPVLLHLGAQGSRESHGGPHRVKSRRTRAPGRTRAPDRSHAEARPGLSGRSMLLLFVVALVLRLIHVLAMRASPYFTNPVIDAATYDDAARAIAMGRGHPDLIYWQPPGYSYVLAWIYSTAGLGYVAPRIVQAFLGAASAVMTAWIGARHFGRGVGLAAGYGAALYGMLIYFDGELLTPTLTIALQLAAVPAALLASDNPRRSTWLWGGSGVLAGLASIVTATSLVIVAVLAAFARRRAWLVLLGAALAIAPVTWRNWKRGGEFIPISWNGGINLYIGNNPRYDETVAIRPDLHWKRFVLEPRREGVRGVGAASNYFVGKVLVYAGSDPLGFARLQLKKVYLFLAGNEIPRNQEIYPAREYSPVLRLLLWKVPGLAFPFGLLMPLGLVGMAVRWRRAPMLAAIVVAYGAAVLAFFITARYRMPLVPYLLIFAAAGVRWLFKEARAPARAAAIASVVVLFLLGNLAQGPMPNTMNADAEYSLGVKLAVKGLSEEATRLFESAIRKHPDYSEAWVNLGVLQATHGRAADGERSLTRAIEVDPENALALTNLAVLREMSGRPDEARALYQRAYKIDPSDEFTRRKLAALASPNPTPLETAQPLGGKPK</sequence>
<feature type="transmembrane region" description="Helical" evidence="10">
    <location>
        <begin position="460"/>
        <end position="478"/>
    </location>
</feature>
<dbReference type="PROSITE" id="PS50005">
    <property type="entry name" value="TPR"/>
    <property type="match status" value="3"/>
</dbReference>
<accession>A0A538TIB4</accession>
<evidence type="ECO:0000313" key="13">
    <source>
        <dbReference type="Proteomes" id="UP000317366"/>
    </source>
</evidence>
<evidence type="ECO:0000256" key="2">
    <source>
        <dbReference type="ARBA" id="ARBA00022475"/>
    </source>
</evidence>
<evidence type="ECO:0000256" key="10">
    <source>
        <dbReference type="SAM" id="Phobius"/>
    </source>
</evidence>
<evidence type="ECO:0000256" key="9">
    <source>
        <dbReference type="SAM" id="MobiDB-lite"/>
    </source>
</evidence>
<feature type="compositionally biased region" description="Basic residues" evidence="9">
    <location>
        <begin position="1"/>
        <end position="13"/>
    </location>
</feature>
<gene>
    <name evidence="11" type="ORF">E6K74_02485</name>
    <name evidence="12" type="ORF">E6K77_05515</name>
</gene>
<evidence type="ECO:0000313" key="14">
    <source>
        <dbReference type="Proteomes" id="UP000319829"/>
    </source>
</evidence>
<dbReference type="InterPro" id="IPR011990">
    <property type="entry name" value="TPR-like_helical_dom_sf"/>
</dbReference>
<feature type="repeat" description="TPR" evidence="8">
    <location>
        <begin position="522"/>
        <end position="555"/>
    </location>
</feature>
<feature type="transmembrane region" description="Helical" evidence="10">
    <location>
        <begin position="218"/>
        <end position="245"/>
    </location>
</feature>
<keyword evidence="6 10" id="KW-1133">Transmembrane helix</keyword>
<evidence type="ECO:0000313" key="12">
    <source>
        <dbReference type="EMBL" id="TMQ63359.1"/>
    </source>
</evidence>
<organism evidence="12 13">
    <name type="scientific">Eiseniibacteriota bacterium</name>
    <dbReference type="NCBI Taxonomy" id="2212470"/>
    <lineage>
        <taxon>Bacteria</taxon>
        <taxon>Candidatus Eiseniibacteriota</taxon>
    </lineage>
</organism>
<dbReference type="Proteomes" id="UP000319829">
    <property type="component" value="Unassembled WGS sequence"/>
</dbReference>